<dbReference type="Pfam" id="PF02746">
    <property type="entry name" value="MR_MLE_N"/>
    <property type="match status" value="1"/>
</dbReference>
<dbReference type="KEGG" id="scy:SCATT_04580"/>
<dbReference type="eggNOG" id="COG4948">
    <property type="taxonomic scope" value="Bacteria"/>
</dbReference>
<dbReference type="SUPFAM" id="SSF54826">
    <property type="entry name" value="Enolase N-terminal domain-like"/>
    <property type="match status" value="1"/>
</dbReference>
<evidence type="ECO:0000313" key="7">
    <source>
        <dbReference type="Proteomes" id="UP000007842"/>
    </source>
</evidence>
<dbReference type="Gene3D" id="3.30.390.10">
    <property type="entry name" value="Enolase-like, N-terminal domain"/>
    <property type="match status" value="1"/>
</dbReference>
<dbReference type="PATRIC" id="fig|1003195.11.peg.2083"/>
<accession>G8WPP0</accession>
<dbReference type="GO" id="GO:0046872">
    <property type="term" value="F:metal ion binding"/>
    <property type="evidence" value="ECO:0007669"/>
    <property type="project" value="UniProtKB-KW"/>
</dbReference>
<dbReference type="SFLD" id="SFLDS00001">
    <property type="entry name" value="Enolase"/>
    <property type="match status" value="1"/>
</dbReference>
<protein>
    <submittedName>
        <fullName evidence="6">Putative muconate cyclo-isomerase/lactamase</fullName>
    </submittedName>
</protein>
<dbReference type="RefSeq" id="WP_014141221.1">
    <property type="nucleotide sequence ID" value="NC_016111.1"/>
</dbReference>
<evidence type="ECO:0000256" key="4">
    <source>
        <dbReference type="SAM" id="MobiDB-lite"/>
    </source>
</evidence>
<feature type="compositionally biased region" description="Low complexity" evidence="4">
    <location>
        <begin position="375"/>
        <end position="384"/>
    </location>
</feature>
<name>F8JQU7_STREN</name>
<dbReference type="InterPro" id="IPR036849">
    <property type="entry name" value="Enolase-like_C_sf"/>
</dbReference>
<accession>F8JQU7</accession>
<dbReference type="EMBL" id="CP003219">
    <property type="protein sequence ID" value="AEW92829.1"/>
    <property type="molecule type" value="Genomic_DNA"/>
</dbReference>
<dbReference type="STRING" id="1003195.SCATT_04580"/>
<evidence type="ECO:0000313" key="6">
    <source>
        <dbReference type="EMBL" id="AEW92829.1"/>
    </source>
</evidence>
<dbReference type="InterPro" id="IPR013342">
    <property type="entry name" value="Mandelate_racemase_C"/>
</dbReference>
<feature type="domain" description="Mandelate racemase/muconate lactonizing enzyme C-terminal" evidence="5">
    <location>
        <begin position="162"/>
        <end position="258"/>
    </location>
</feature>
<sequence length="400" mass="42557">MTAAPRVTAVHTATVPMRRAFAHARHSHTTTASVLVTVELNGVEGWGEGAPRPYVTGETPESVVRRLRAFDPGRLARLLPTGDFDAAIDALAAVDLPRLLGGARPAPAAAAALETALLDAVCRIHGRSFSDVLDACPWAAPVLTPAPRPRPVSEVVDTSRTPEEQLGALPPEVRSRLRHVKLKALPSPRETAEHARQIRHLLGPGVRISVDANGGWSPRDAEEGACLLSHSAAVDWLEEPTAPRDWTTLRRVQDGGMPVMLDESAVDAADITRAAATGAASLINIRVSKCGGLLPSLRLARLAHQEGLRVQLGVQVGEIGPLWSAGRTLAARLADLVAVECGRQDEWFPQPLTEPAYSVDREHHLAPPPPGPGHGLRPAAALLPHLHDTPAARPQPQPGR</sequence>
<dbReference type="PANTHER" id="PTHR48073:SF2">
    <property type="entry name" value="O-SUCCINYLBENZOATE SYNTHASE"/>
    <property type="match status" value="1"/>
</dbReference>
<dbReference type="InterPro" id="IPR013341">
    <property type="entry name" value="Mandelate_racemase_N_dom"/>
</dbReference>
<evidence type="ECO:0000256" key="3">
    <source>
        <dbReference type="ARBA" id="ARBA00023235"/>
    </source>
</evidence>
<dbReference type="SUPFAM" id="SSF51604">
    <property type="entry name" value="Enolase C-terminal domain-like"/>
    <property type="match status" value="1"/>
</dbReference>
<organism evidence="6 7">
    <name type="scientific">Streptantibioticus cattleyicolor (strain ATCC 35852 / DSM 46488 / JCM 4925 / NBRC 14057 / NRRL 8057)</name>
    <name type="common">Streptomyces cattleya</name>
    <dbReference type="NCBI Taxonomy" id="1003195"/>
    <lineage>
        <taxon>Bacteria</taxon>
        <taxon>Bacillati</taxon>
        <taxon>Actinomycetota</taxon>
        <taxon>Actinomycetes</taxon>
        <taxon>Kitasatosporales</taxon>
        <taxon>Streptomycetaceae</taxon>
        <taxon>Streptantibioticus</taxon>
    </lineage>
</organism>
<keyword evidence="2" id="KW-0479">Metal-binding</keyword>
<dbReference type="Proteomes" id="UP000007842">
    <property type="component" value="Chromosome"/>
</dbReference>
<gene>
    <name evidence="6" type="ordered locus">SCATT_04580</name>
</gene>
<keyword evidence="7" id="KW-1185">Reference proteome</keyword>
<dbReference type="GO" id="GO:0016854">
    <property type="term" value="F:racemase and epimerase activity"/>
    <property type="evidence" value="ECO:0007669"/>
    <property type="project" value="UniProtKB-ARBA"/>
</dbReference>
<comment type="similarity">
    <text evidence="1">Belongs to the mandelate racemase/muconate lactonizing enzyme family.</text>
</comment>
<dbReference type="HOGENOM" id="CLU_030273_4_6_11"/>
<dbReference type="AlphaFoldDB" id="F8JQU7"/>
<dbReference type="InterPro" id="IPR029065">
    <property type="entry name" value="Enolase_C-like"/>
</dbReference>
<dbReference type="SMART" id="SM00922">
    <property type="entry name" value="MR_MLE"/>
    <property type="match status" value="1"/>
</dbReference>
<proteinExistence type="inferred from homology"/>
<evidence type="ECO:0000256" key="2">
    <source>
        <dbReference type="ARBA" id="ARBA00022723"/>
    </source>
</evidence>
<evidence type="ECO:0000256" key="1">
    <source>
        <dbReference type="ARBA" id="ARBA00008031"/>
    </source>
</evidence>
<dbReference type="Pfam" id="PF13378">
    <property type="entry name" value="MR_MLE_C"/>
    <property type="match status" value="1"/>
</dbReference>
<dbReference type="PANTHER" id="PTHR48073">
    <property type="entry name" value="O-SUCCINYLBENZOATE SYNTHASE-RELATED"/>
    <property type="match status" value="1"/>
</dbReference>
<feature type="region of interest" description="Disordered" evidence="4">
    <location>
        <begin position="361"/>
        <end position="400"/>
    </location>
</feature>
<reference evidence="7" key="1">
    <citation type="submission" date="2011-12" db="EMBL/GenBank/DDBJ databases">
        <title>Complete genome sequence of Streptomyces cattleya strain DSM 46488.</title>
        <authorList>
            <person name="Ou H.-Y."/>
            <person name="Li P."/>
            <person name="Zhao C."/>
            <person name="O'Hagan D."/>
            <person name="Deng Z."/>
        </authorList>
    </citation>
    <scope>NUCLEOTIDE SEQUENCE [LARGE SCALE GENOMIC DNA]</scope>
    <source>
        <strain evidence="7">ATCC 35852 / DSM 46488 / JCM 4925 / NBRC 14057 / NRRL 8057</strain>
    </source>
</reference>
<dbReference type="OrthoDB" id="9796450at2"/>
<evidence type="ECO:0000259" key="5">
    <source>
        <dbReference type="SMART" id="SM00922"/>
    </source>
</evidence>
<keyword evidence="3 6" id="KW-0413">Isomerase</keyword>
<dbReference type="InterPro" id="IPR029017">
    <property type="entry name" value="Enolase-like_N"/>
</dbReference>
<dbReference type="KEGG" id="sct:SCAT_0445"/>
<dbReference type="Gene3D" id="3.20.20.120">
    <property type="entry name" value="Enolase-like C-terminal domain"/>
    <property type="match status" value="1"/>
</dbReference>